<feature type="repeat" description="WD" evidence="3">
    <location>
        <begin position="195"/>
        <end position="229"/>
    </location>
</feature>
<keyword evidence="1 3" id="KW-0853">WD repeat</keyword>
<dbReference type="Proteomes" id="UP000190831">
    <property type="component" value="Chromosome G"/>
</dbReference>
<feature type="domain" description="WDR5-like beta-propeller" evidence="4">
    <location>
        <begin position="20"/>
        <end position="312"/>
    </location>
</feature>
<reference evidence="5 6" key="1">
    <citation type="submission" date="2016-03" db="EMBL/GenBank/DDBJ databases">
        <authorList>
            <person name="Devillers H."/>
        </authorList>
    </citation>
    <scope>NUCLEOTIDE SEQUENCE [LARGE SCALE GENOMIC DNA]</scope>
    <source>
        <strain evidence="5">CBS 6772</strain>
    </source>
</reference>
<dbReference type="InterPro" id="IPR019775">
    <property type="entry name" value="WD40_repeat_CS"/>
</dbReference>
<feature type="repeat" description="WD" evidence="3">
    <location>
        <begin position="95"/>
        <end position="136"/>
    </location>
</feature>
<dbReference type="EMBL" id="LT598486">
    <property type="protein sequence ID" value="SCW03649.1"/>
    <property type="molecule type" value="Genomic_DNA"/>
</dbReference>
<evidence type="ECO:0000313" key="6">
    <source>
        <dbReference type="Proteomes" id="UP000190831"/>
    </source>
</evidence>
<evidence type="ECO:0000259" key="4">
    <source>
        <dbReference type="Pfam" id="PF25175"/>
    </source>
</evidence>
<evidence type="ECO:0000313" key="5">
    <source>
        <dbReference type="EMBL" id="SCW03649.1"/>
    </source>
</evidence>
<evidence type="ECO:0000256" key="2">
    <source>
        <dbReference type="ARBA" id="ARBA00022737"/>
    </source>
</evidence>
<feature type="repeat" description="WD" evidence="3">
    <location>
        <begin position="137"/>
        <end position="179"/>
    </location>
</feature>
<dbReference type="GO" id="GO:0048188">
    <property type="term" value="C:Set1C/COMPASS complex"/>
    <property type="evidence" value="ECO:0007669"/>
    <property type="project" value="TreeGrafter"/>
</dbReference>
<evidence type="ECO:0000256" key="3">
    <source>
        <dbReference type="PROSITE-ProRule" id="PRU00221"/>
    </source>
</evidence>
<keyword evidence="2" id="KW-0677">Repeat</keyword>
<dbReference type="PRINTS" id="PR00320">
    <property type="entry name" value="GPROTEINBRPT"/>
</dbReference>
<dbReference type="SUPFAM" id="SSF50978">
    <property type="entry name" value="WD40 repeat-like"/>
    <property type="match status" value="1"/>
</dbReference>
<dbReference type="InterPro" id="IPR015943">
    <property type="entry name" value="WD40/YVTN_repeat-like_dom_sf"/>
</dbReference>
<dbReference type="Pfam" id="PF25175">
    <property type="entry name" value="Beta-prop_WDR5"/>
    <property type="match status" value="1"/>
</dbReference>
<dbReference type="PROSITE" id="PS50294">
    <property type="entry name" value="WD_REPEATS_REGION"/>
    <property type="match status" value="1"/>
</dbReference>
<name>A0A1G4MIC9_LACFM</name>
<dbReference type="OrthoDB" id="674604at2759"/>
<dbReference type="PROSITE" id="PS50082">
    <property type="entry name" value="WD_REPEATS_2"/>
    <property type="match status" value="3"/>
</dbReference>
<evidence type="ECO:0000256" key="1">
    <source>
        <dbReference type="ARBA" id="ARBA00022574"/>
    </source>
</evidence>
<dbReference type="PANTHER" id="PTHR22847:SF637">
    <property type="entry name" value="WD REPEAT DOMAIN 5B"/>
    <property type="match status" value="1"/>
</dbReference>
<gene>
    <name evidence="5" type="ORF">LAFE_0G15126G</name>
</gene>
<dbReference type="InterPro" id="IPR020472">
    <property type="entry name" value="WD40_PAC1"/>
</dbReference>
<dbReference type="STRING" id="4955.A0A1G4MIC9"/>
<dbReference type="AlphaFoldDB" id="A0A1G4MIC9"/>
<keyword evidence="6" id="KW-1185">Reference proteome</keyword>
<accession>A0A1G4MIC9</accession>
<proteinExistence type="predicted"/>
<dbReference type="InterPro" id="IPR059122">
    <property type="entry name" value="Beta-prop_WDR5-like"/>
</dbReference>
<protein>
    <submittedName>
        <fullName evidence="5">LAFE_0G15126g1_1</fullName>
    </submittedName>
</protein>
<dbReference type="PROSITE" id="PS00678">
    <property type="entry name" value="WD_REPEATS_1"/>
    <property type="match status" value="1"/>
</dbReference>
<dbReference type="InterPro" id="IPR036322">
    <property type="entry name" value="WD40_repeat_dom_sf"/>
</dbReference>
<dbReference type="CDD" id="cd00200">
    <property type="entry name" value="WD40"/>
    <property type="match status" value="1"/>
</dbReference>
<dbReference type="SMART" id="SM00320">
    <property type="entry name" value="WD40"/>
    <property type="match status" value="6"/>
</dbReference>
<sequence>MARFKLKTGVLDNPKSGVPYTCAKFSPQGDVVALCDDTDVLLYNIESGKVSIVSTTHGEPMSDLCWSPDSKCIATASDDFTISIMHIEYGELHHLVGHTAPVTALAYTSKGNLLCSASMDESIKVWDVLTGTLLRTMSAHSEPVVSIDIPHCDPSIISSGSYDGLIRIFDTATGHCLKTLTYDKDWQSENGVVPISQVKFSFNGRYLLVKSLDGVLKLWDFVQGRVIRTFKLGDSNQLRYSCGMDIFYPPDESTAPLVVSGTEQGDIYVWNCQNKQLLQHIQDKHRASPVMSISCRNSYMCSLSLNGECYIWEWTNE</sequence>
<organism evidence="5 6">
    <name type="scientific">Lachancea fermentati</name>
    <name type="common">Zygosaccharomyces fermentati</name>
    <dbReference type="NCBI Taxonomy" id="4955"/>
    <lineage>
        <taxon>Eukaryota</taxon>
        <taxon>Fungi</taxon>
        <taxon>Dikarya</taxon>
        <taxon>Ascomycota</taxon>
        <taxon>Saccharomycotina</taxon>
        <taxon>Saccharomycetes</taxon>
        <taxon>Saccharomycetales</taxon>
        <taxon>Saccharomycetaceae</taxon>
        <taxon>Lachancea</taxon>
    </lineage>
</organism>
<dbReference type="PANTHER" id="PTHR22847">
    <property type="entry name" value="WD40 REPEAT PROTEIN"/>
    <property type="match status" value="1"/>
</dbReference>
<dbReference type="Gene3D" id="2.130.10.10">
    <property type="entry name" value="YVTN repeat-like/Quinoprotein amine dehydrogenase"/>
    <property type="match status" value="1"/>
</dbReference>
<dbReference type="GO" id="GO:0042393">
    <property type="term" value="F:histone binding"/>
    <property type="evidence" value="ECO:0007669"/>
    <property type="project" value="TreeGrafter"/>
</dbReference>
<dbReference type="InterPro" id="IPR001680">
    <property type="entry name" value="WD40_rpt"/>
</dbReference>
<dbReference type="OMA" id="NYALKCT"/>